<keyword evidence="11" id="KW-0407">Ion channel</keyword>
<evidence type="ECO:0000256" key="3">
    <source>
        <dbReference type="ARBA" id="ARBA00022475"/>
    </source>
</evidence>
<dbReference type="SMART" id="SM00918">
    <property type="entry name" value="Lig_chan-Glu_bd"/>
    <property type="match status" value="1"/>
</dbReference>
<evidence type="ECO:0000256" key="1">
    <source>
        <dbReference type="ARBA" id="ARBA00004651"/>
    </source>
</evidence>
<keyword evidence="15" id="KW-1185">Reference proteome</keyword>
<keyword evidence="2" id="KW-0813">Transport</keyword>
<dbReference type="Gene3D" id="3.40.190.10">
    <property type="entry name" value="Periplasmic binding protein-like II"/>
    <property type="match status" value="1"/>
</dbReference>
<reference evidence="14" key="1">
    <citation type="submission" date="2020-07" db="EMBL/GenBank/DDBJ databases">
        <title>The High-quality genome of the commercially important snow crab, Chionoecetes opilio.</title>
        <authorList>
            <person name="Jeong J.-H."/>
            <person name="Ryu S."/>
        </authorList>
    </citation>
    <scope>NUCLEOTIDE SEQUENCE</scope>
    <source>
        <strain evidence="14">MADBK_172401_WGS</strain>
        <tissue evidence="14">Digestive gland</tissue>
    </source>
</reference>
<keyword evidence="10" id="KW-1071">Ligand-gated ion channel</keyword>
<evidence type="ECO:0000313" key="15">
    <source>
        <dbReference type="Proteomes" id="UP000770661"/>
    </source>
</evidence>
<dbReference type="InterPro" id="IPR052192">
    <property type="entry name" value="Insect_Ionotropic_Sensory_Rcpt"/>
</dbReference>
<dbReference type="PANTHER" id="PTHR42643:SF30">
    <property type="entry name" value="IONOTROPIC RECEPTOR 40A-RELATED"/>
    <property type="match status" value="1"/>
</dbReference>
<dbReference type="OrthoDB" id="6349620at2759"/>
<proteinExistence type="predicted"/>
<evidence type="ECO:0000256" key="4">
    <source>
        <dbReference type="ARBA" id="ARBA00022692"/>
    </source>
</evidence>
<keyword evidence="4 12" id="KW-0812">Transmembrane</keyword>
<evidence type="ECO:0000256" key="5">
    <source>
        <dbReference type="ARBA" id="ARBA00022989"/>
    </source>
</evidence>
<keyword evidence="9" id="KW-0325">Glycoprotein</keyword>
<evidence type="ECO:0000256" key="12">
    <source>
        <dbReference type="SAM" id="Phobius"/>
    </source>
</evidence>
<keyword evidence="7 12" id="KW-0472">Membrane</keyword>
<keyword evidence="6" id="KW-0406">Ion transport</keyword>
<protein>
    <submittedName>
        <fullName evidence="14">Glutamate receptor ionotropic, delta-1</fullName>
    </submittedName>
</protein>
<evidence type="ECO:0000256" key="8">
    <source>
        <dbReference type="ARBA" id="ARBA00023170"/>
    </source>
</evidence>
<keyword evidence="5 12" id="KW-1133">Transmembrane helix</keyword>
<evidence type="ECO:0000256" key="9">
    <source>
        <dbReference type="ARBA" id="ARBA00023180"/>
    </source>
</evidence>
<dbReference type="Pfam" id="PF10613">
    <property type="entry name" value="Lig_chan-Glu_bd"/>
    <property type="match status" value="1"/>
</dbReference>
<dbReference type="SUPFAM" id="SSF53850">
    <property type="entry name" value="Periplasmic binding protein-like II"/>
    <property type="match status" value="1"/>
</dbReference>
<dbReference type="InterPro" id="IPR019594">
    <property type="entry name" value="Glu/Gly-bd"/>
</dbReference>
<gene>
    <name evidence="14" type="primary">Grid1_0</name>
    <name evidence="14" type="ORF">GWK47_028212</name>
</gene>
<dbReference type="EMBL" id="JACEEZ010000170">
    <property type="protein sequence ID" value="KAG0730470.1"/>
    <property type="molecule type" value="Genomic_DNA"/>
</dbReference>
<keyword evidence="8 14" id="KW-0675">Receptor</keyword>
<feature type="domain" description="Ionotropic glutamate receptor L-glutamate and glycine-binding" evidence="13">
    <location>
        <begin position="237"/>
        <end position="293"/>
    </location>
</feature>
<dbReference type="GO" id="GO:0015276">
    <property type="term" value="F:ligand-gated monoatomic ion channel activity"/>
    <property type="evidence" value="ECO:0007669"/>
    <property type="project" value="InterPro"/>
</dbReference>
<feature type="transmembrane region" description="Helical" evidence="12">
    <location>
        <begin position="24"/>
        <end position="43"/>
    </location>
</feature>
<evidence type="ECO:0000256" key="2">
    <source>
        <dbReference type="ARBA" id="ARBA00022448"/>
    </source>
</evidence>
<evidence type="ECO:0000256" key="7">
    <source>
        <dbReference type="ARBA" id="ARBA00023136"/>
    </source>
</evidence>
<evidence type="ECO:0000256" key="10">
    <source>
        <dbReference type="ARBA" id="ARBA00023286"/>
    </source>
</evidence>
<name>A0A8J5D670_CHIOP</name>
<evidence type="ECO:0000256" key="6">
    <source>
        <dbReference type="ARBA" id="ARBA00023065"/>
    </source>
</evidence>
<sequence>MPAVFGRPGRRQDTVLAKMVGSTWLLGLLAQYLIVAGTAYLPLERRQERLLRVLSEVVSGPAREQLLILHLDAALPPDLIEAATRSLRLTPHLTLSIQHSTSGSTHQAVPLLRYKRPLHILVWYTPLPELLQTLCNQWKPSSLLFLSLGPTSATSLLREESLHIVENAVSLELIPTVGNSSDLIGVYTLFPFSMDPHKYLGHWERSTFGSWKALFPDRFPTFEGHTFHLATWIDDVPFFYGDASEQKGISITILEILSAKLNFTYTVTLKPPDLKWGTLENGSWIGVLGMIARNEKNFTVNALSITSDRLQSFDRSVSIWRDAMTVFLPRPQQLSKWLSIFQPLTLIMLACLALVTVIASASQHLQVRTTYTR</sequence>
<dbReference type="AlphaFoldDB" id="A0A8J5D670"/>
<comment type="subcellular location">
    <subcellularLocation>
        <location evidence="1">Cell membrane</location>
        <topology evidence="1">Multi-pass membrane protein</topology>
    </subcellularLocation>
</comment>
<evidence type="ECO:0000256" key="11">
    <source>
        <dbReference type="ARBA" id="ARBA00023303"/>
    </source>
</evidence>
<evidence type="ECO:0000259" key="13">
    <source>
        <dbReference type="SMART" id="SM00918"/>
    </source>
</evidence>
<dbReference type="PANTHER" id="PTHR42643">
    <property type="entry name" value="IONOTROPIC RECEPTOR 20A-RELATED"/>
    <property type="match status" value="1"/>
</dbReference>
<organism evidence="14 15">
    <name type="scientific">Chionoecetes opilio</name>
    <name type="common">Atlantic snow crab</name>
    <name type="synonym">Cancer opilio</name>
    <dbReference type="NCBI Taxonomy" id="41210"/>
    <lineage>
        <taxon>Eukaryota</taxon>
        <taxon>Metazoa</taxon>
        <taxon>Ecdysozoa</taxon>
        <taxon>Arthropoda</taxon>
        <taxon>Crustacea</taxon>
        <taxon>Multicrustacea</taxon>
        <taxon>Malacostraca</taxon>
        <taxon>Eumalacostraca</taxon>
        <taxon>Eucarida</taxon>
        <taxon>Decapoda</taxon>
        <taxon>Pleocyemata</taxon>
        <taxon>Brachyura</taxon>
        <taxon>Eubrachyura</taxon>
        <taxon>Majoidea</taxon>
        <taxon>Majidae</taxon>
        <taxon>Chionoecetes</taxon>
    </lineage>
</organism>
<accession>A0A8J5D670</accession>
<dbReference type="Proteomes" id="UP000770661">
    <property type="component" value="Unassembled WGS sequence"/>
</dbReference>
<evidence type="ECO:0000313" key="14">
    <source>
        <dbReference type="EMBL" id="KAG0730470.1"/>
    </source>
</evidence>
<feature type="transmembrane region" description="Helical" evidence="12">
    <location>
        <begin position="340"/>
        <end position="361"/>
    </location>
</feature>
<dbReference type="GO" id="GO:0005886">
    <property type="term" value="C:plasma membrane"/>
    <property type="evidence" value="ECO:0007669"/>
    <property type="project" value="UniProtKB-SubCell"/>
</dbReference>
<keyword evidence="3" id="KW-1003">Cell membrane</keyword>
<comment type="caution">
    <text evidence="14">The sequence shown here is derived from an EMBL/GenBank/DDBJ whole genome shotgun (WGS) entry which is preliminary data.</text>
</comment>